<dbReference type="InterPro" id="IPR002119">
    <property type="entry name" value="Histone_H2A"/>
</dbReference>
<dbReference type="InterPro" id="IPR009072">
    <property type="entry name" value="Histone-fold"/>
</dbReference>
<dbReference type="GO" id="GO:0003677">
    <property type="term" value="F:DNA binding"/>
    <property type="evidence" value="ECO:0007669"/>
    <property type="project" value="UniProtKB-KW"/>
</dbReference>
<evidence type="ECO:0000256" key="7">
    <source>
        <dbReference type="ARBA" id="ARBA00023269"/>
    </source>
</evidence>
<dbReference type="GO" id="GO:0005634">
    <property type="term" value="C:nucleus"/>
    <property type="evidence" value="ECO:0007669"/>
    <property type="project" value="UniProtKB-SubCell"/>
</dbReference>
<dbReference type="SUPFAM" id="SSF47113">
    <property type="entry name" value="Histone-fold"/>
    <property type="match status" value="1"/>
</dbReference>
<evidence type="ECO:0000256" key="8">
    <source>
        <dbReference type="ARBA" id="ARBA00062445"/>
    </source>
</evidence>
<accession>A0A6P5NY08</accession>
<keyword evidence="7 9" id="KW-0544">Nucleosome core</keyword>
<dbReference type="FunFam" id="1.10.20.10:FF:000097">
    <property type="entry name" value="Histone H2A"/>
    <property type="match status" value="1"/>
</dbReference>
<dbReference type="GO" id="GO:0006334">
    <property type="term" value="P:nucleosome assembly"/>
    <property type="evidence" value="ECO:0007669"/>
    <property type="project" value="UniProtKB-ARBA"/>
</dbReference>
<name>A0A6P5NY08_MUSCR</name>
<comment type="subunit">
    <text evidence="9">The nucleosome is a histone octamer containing two molecules each of H2A, H2B, H3 and H4 assembled in one H3-H4 heterotetramer and two H2A-H2B heterodimers. The octamer wraps approximately 147 bp of DNA.</text>
</comment>
<evidence type="ECO:0000256" key="4">
    <source>
        <dbReference type="ARBA" id="ARBA00022454"/>
    </source>
</evidence>
<evidence type="ECO:0000256" key="5">
    <source>
        <dbReference type="ARBA" id="ARBA00023125"/>
    </source>
</evidence>
<comment type="similarity">
    <text evidence="3 9">Belongs to the histone H2A family.</text>
</comment>
<evidence type="ECO:0000313" key="11">
    <source>
        <dbReference type="Proteomes" id="UP000515126"/>
    </source>
</evidence>
<dbReference type="GeneID" id="110286366"/>
<dbReference type="GO" id="GO:0006397">
    <property type="term" value="P:mRNA processing"/>
    <property type="evidence" value="ECO:0007669"/>
    <property type="project" value="UniProtKB-ARBA"/>
</dbReference>
<evidence type="ECO:0000256" key="10">
    <source>
        <dbReference type="SAM" id="MobiDB-lite"/>
    </source>
</evidence>
<dbReference type="GO" id="GO:0046982">
    <property type="term" value="F:protein heterodimerization activity"/>
    <property type="evidence" value="ECO:0007669"/>
    <property type="project" value="InterPro"/>
</dbReference>
<sequence length="121" mass="13970">MADTGSLLVYPKEHREQSSGRRHRRSRTSRAELIFAVSLVEQRLREVSRAQRLSDTVPIFLAAILEFLTRRLLELAGNEAQHRGTQRRITPELLDLVVYSNMELSDVFQFITISQVDPAHR</sequence>
<keyword evidence="5 9" id="KW-0238">DNA-binding</keyword>
<dbReference type="SMART" id="SM00414">
    <property type="entry name" value="H2A"/>
    <property type="match status" value="1"/>
</dbReference>
<dbReference type="GO" id="GO:0000786">
    <property type="term" value="C:nucleosome"/>
    <property type="evidence" value="ECO:0007669"/>
    <property type="project" value="UniProtKB-KW"/>
</dbReference>
<dbReference type="GO" id="GO:0000791">
    <property type="term" value="C:euchromatin"/>
    <property type="evidence" value="ECO:0007669"/>
    <property type="project" value="UniProtKB-ARBA"/>
</dbReference>
<evidence type="ECO:0000313" key="12">
    <source>
        <dbReference type="RefSeq" id="XP_021008406.1"/>
    </source>
</evidence>
<protein>
    <recommendedName>
        <fullName evidence="9">Histone H2A</fullName>
    </recommendedName>
</protein>
<dbReference type="PANTHER" id="PTHR23430">
    <property type="entry name" value="HISTONE H2A"/>
    <property type="match status" value="1"/>
</dbReference>
<reference evidence="12" key="1">
    <citation type="submission" date="2025-08" db="UniProtKB">
        <authorList>
            <consortium name="RefSeq"/>
        </authorList>
    </citation>
    <scope>IDENTIFICATION</scope>
</reference>
<dbReference type="KEGG" id="mcal:110286366"/>
<comment type="subunit">
    <text evidence="8">The nucleosome is a histone octamer containing two molecules each of H2A, H2B, H3 and H4 assembled in one H3-H4 heterotetramer and two H2A-H2B heterodimers. May be incorporated into a proportion of nucleosomes, replacing one or more H2A molecules.</text>
</comment>
<feature type="region of interest" description="Disordered" evidence="10">
    <location>
        <begin position="1"/>
        <end position="27"/>
    </location>
</feature>
<organism evidence="11 12">
    <name type="scientific">Mus caroli</name>
    <name type="common">Ryukyu mouse</name>
    <name type="synonym">Ricefield mouse</name>
    <dbReference type="NCBI Taxonomy" id="10089"/>
    <lineage>
        <taxon>Eukaryota</taxon>
        <taxon>Metazoa</taxon>
        <taxon>Chordata</taxon>
        <taxon>Craniata</taxon>
        <taxon>Vertebrata</taxon>
        <taxon>Euteleostomi</taxon>
        <taxon>Mammalia</taxon>
        <taxon>Eutheria</taxon>
        <taxon>Euarchontoglires</taxon>
        <taxon>Glires</taxon>
        <taxon>Rodentia</taxon>
        <taxon>Myomorpha</taxon>
        <taxon>Muroidea</taxon>
        <taxon>Muridae</taxon>
        <taxon>Murinae</taxon>
        <taxon>Mus</taxon>
        <taxon>Mus</taxon>
    </lineage>
</organism>
<gene>
    <name evidence="12" type="primary">LOC110286366</name>
</gene>
<evidence type="ECO:0000256" key="9">
    <source>
        <dbReference type="RuleBase" id="RU003767"/>
    </source>
</evidence>
<evidence type="ECO:0000256" key="1">
    <source>
        <dbReference type="ARBA" id="ARBA00004123"/>
    </source>
</evidence>
<evidence type="ECO:0000256" key="6">
    <source>
        <dbReference type="ARBA" id="ARBA00023242"/>
    </source>
</evidence>
<dbReference type="PRINTS" id="PR00620">
    <property type="entry name" value="HISTONEH2A"/>
</dbReference>
<keyword evidence="11" id="KW-1185">Reference proteome</keyword>
<dbReference type="RefSeq" id="XP_021008406.1">
    <property type="nucleotide sequence ID" value="XM_021152747.1"/>
</dbReference>
<dbReference type="AlphaFoldDB" id="A0A6P5NY08"/>
<keyword evidence="6 9" id="KW-0539">Nucleus</keyword>
<dbReference type="GO" id="GO:0030527">
    <property type="term" value="F:structural constituent of chromatin"/>
    <property type="evidence" value="ECO:0007669"/>
    <property type="project" value="InterPro"/>
</dbReference>
<dbReference type="Gene3D" id="1.10.20.10">
    <property type="entry name" value="Histone, subunit A"/>
    <property type="match status" value="1"/>
</dbReference>
<evidence type="ECO:0000256" key="2">
    <source>
        <dbReference type="ARBA" id="ARBA00004286"/>
    </source>
</evidence>
<proteinExistence type="inferred from homology"/>
<dbReference type="Proteomes" id="UP000515126">
    <property type="component" value="Chromosome X"/>
</dbReference>
<comment type="subcellular location">
    <subcellularLocation>
        <location evidence="2">Chromosome</location>
    </subcellularLocation>
    <subcellularLocation>
        <location evidence="1 9">Nucleus</location>
    </subcellularLocation>
</comment>
<keyword evidence="4 9" id="KW-0158">Chromosome</keyword>
<evidence type="ECO:0000256" key="3">
    <source>
        <dbReference type="ARBA" id="ARBA00010691"/>
    </source>
</evidence>